<dbReference type="Gene3D" id="2.60.120.200">
    <property type="match status" value="1"/>
</dbReference>
<reference evidence="8" key="1">
    <citation type="submission" date="2020-10" db="EMBL/GenBank/DDBJ databases">
        <authorList>
            <person name="Gilroy R."/>
        </authorList>
    </citation>
    <scope>NUCLEOTIDE SEQUENCE</scope>
    <source>
        <strain evidence="8">CHK178-757</strain>
    </source>
</reference>
<organism evidence="8 9">
    <name type="scientific">Candidatus Scybalocola faecigallinarum</name>
    <dbReference type="NCBI Taxonomy" id="2840941"/>
    <lineage>
        <taxon>Bacteria</taxon>
        <taxon>Bacillati</taxon>
        <taxon>Bacillota</taxon>
        <taxon>Clostridia</taxon>
        <taxon>Lachnospirales</taxon>
        <taxon>Lachnospiraceae</taxon>
        <taxon>Lachnospiraceae incertae sedis</taxon>
        <taxon>Candidatus Scybalocola (ex Gilroy et al. 2021)</taxon>
    </lineage>
</organism>
<evidence type="ECO:0000256" key="1">
    <source>
        <dbReference type="ARBA" id="ARBA00009865"/>
    </source>
</evidence>
<comment type="caution">
    <text evidence="8">The sequence shown here is derived from an EMBL/GenBank/DDBJ whole genome shotgun (WGS) entry which is preliminary data.</text>
</comment>
<dbReference type="InterPro" id="IPR051795">
    <property type="entry name" value="Glycosyl_Hydrlase_43"/>
</dbReference>
<feature type="active site" description="Proton donor" evidence="4">
    <location>
        <position position="181"/>
    </location>
</feature>
<dbReference type="SUPFAM" id="SSF75005">
    <property type="entry name" value="Arabinanase/levansucrase/invertase"/>
    <property type="match status" value="1"/>
</dbReference>
<dbReference type="InterPro" id="IPR023296">
    <property type="entry name" value="Glyco_hydro_beta-prop_sf"/>
</dbReference>
<evidence type="ECO:0000256" key="5">
    <source>
        <dbReference type="PIRSR" id="PIRSR606710-2"/>
    </source>
</evidence>
<evidence type="ECO:0000256" key="6">
    <source>
        <dbReference type="RuleBase" id="RU361187"/>
    </source>
</evidence>
<dbReference type="PANTHER" id="PTHR42812:SF12">
    <property type="entry name" value="BETA-XYLOSIDASE-RELATED"/>
    <property type="match status" value="1"/>
</dbReference>
<dbReference type="CDD" id="cd18617">
    <property type="entry name" value="GH43_XynB-like"/>
    <property type="match status" value="1"/>
</dbReference>
<evidence type="ECO:0000313" key="9">
    <source>
        <dbReference type="Proteomes" id="UP000823927"/>
    </source>
</evidence>
<gene>
    <name evidence="8" type="ORF">IAB46_01920</name>
</gene>
<dbReference type="InterPro" id="IPR006710">
    <property type="entry name" value="Glyco_hydro_43"/>
</dbReference>
<name>A0A9D1F2A0_9FIRM</name>
<dbReference type="Gene3D" id="2.115.10.20">
    <property type="entry name" value="Glycosyl hydrolase domain, family 43"/>
    <property type="match status" value="1"/>
</dbReference>
<feature type="site" description="Important for catalytic activity, responsible for pKa modulation of the active site Glu and correct orientation of both the proton donor and substrate" evidence="5">
    <location>
        <position position="121"/>
    </location>
</feature>
<dbReference type="Proteomes" id="UP000823927">
    <property type="component" value="Unassembled WGS sequence"/>
</dbReference>
<dbReference type="PANTHER" id="PTHR42812">
    <property type="entry name" value="BETA-XYLOSIDASE"/>
    <property type="match status" value="1"/>
</dbReference>
<evidence type="ECO:0000256" key="2">
    <source>
        <dbReference type="ARBA" id="ARBA00022801"/>
    </source>
</evidence>
<dbReference type="InterPro" id="IPR041542">
    <property type="entry name" value="GH43_C2"/>
</dbReference>
<dbReference type="InterPro" id="IPR013320">
    <property type="entry name" value="ConA-like_dom_sf"/>
</dbReference>
<evidence type="ECO:0000259" key="7">
    <source>
        <dbReference type="Pfam" id="PF17851"/>
    </source>
</evidence>
<dbReference type="Pfam" id="PF04616">
    <property type="entry name" value="Glyco_hydro_43"/>
    <property type="match status" value="1"/>
</dbReference>
<dbReference type="GO" id="GO:0004553">
    <property type="term" value="F:hydrolase activity, hydrolyzing O-glycosyl compounds"/>
    <property type="evidence" value="ECO:0007669"/>
    <property type="project" value="InterPro"/>
</dbReference>
<keyword evidence="3 6" id="KW-0326">Glycosidase</keyword>
<dbReference type="EMBL" id="DVIT01000007">
    <property type="protein sequence ID" value="HIS46310.1"/>
    <property type="molecule type" value="Genomic_DNA"/>
</dbReference>
<feature type="active site" description="Proton acceptor" evidence="4">
    <location>
        <position position="13"/>
    </location>
</feature>
<accession>A0A9D1F2A0</accession>
<evidence type="ECO:0000256" key="3">
    <source>
        <dbReference type="ARBA" id="ARBA00023295"/>
    </source>
</evidence>
<dbReference type="AlphaFoldDB" id="A0A9D1F2A0"/>
<feature type="domain" description="Beta-xylosidase C-terminal Concanavalin A-like" evidence="7">
    <location>
        <begin position="321"/>
        <end position="543"/>
    </location>
</feature>
<proteinExistence type="inferred from homology"/>
<dbReference type="SUPFAM" id="SSF49899">
    <property type="entry name" value="Concanavalin A-like lectins/glucanases"/>
    <property type="match status" value="1"/>
</dbReference>
<keyword evidence="2 6" id="KW-0378">Hydrolase</keyword>
<protein>
    <submittedName>
        <fullName evidence="8">Glycoside hydrolase family 43 protein</fullName>
    </submittedName>
</protein>
<evidence type="ECO:0000313" key="8">
    <source>
        <dbReference type="EMBL" id="HIS46310.1"/>
    </source>
</evidence>
<evidence type="ECO:0000256" key="4">
    <source>
        <dbReference type="PIRSR" id="PIRSR606710-1"/>
    </source>
</evidence>
<dbReference type="Pfam" id="PF17851">
    <property type="entry name" value="GH43_C2"/>
    <property type="match status" value="1"/>
</dbReference>
<dbReference type="GO" id="GO:0005975">
    <property type="term" value="P:carbohydrate metabolic process"/>
    <property type="evidence" value="ECO:0007669"/>
    <property type="project" value="InterPro"/>
</dbReference>
<reference evidence="8" key="2">
    <citation type="journal article" date="2021" name="PeerJ">
        <title>Extensive microbial diversity within the chicken gut microbiome revealed by metagenomics and culture.</title>
        <authorList>
            <person name="Gilroy R."/>
            <person name="Ravi A."/>
            <person name="Getino M."/>
            <person name="Pursley I."/>
            <person name="Horton D.L."/>
            <person name="Alikhan N.F."/>
            <person name="Baker D."/>
            <person name="Gharbi K."/>
            <person name="Hall N."/>
            <person name="Watson M."/>
            <person name="Adriaenssens E.M."/>
            <person name="Foster-Nyarko E."/>
            <person name="Jarju S."/>
            <person name="Secka A."/>
            <person name="Antonio M."/>
            <person name="Oren A."/>
            <person name="Chaudhuri R.R."/>
            <person name="La Ragione R."/>
            <person name="Hildebrand F."/>
            <person name="Pallen M.J."/>
        </authorList>
    </citation>
    <scope>NUCLEOTIDE SEQUENCE</scope>
    <source>
        <strain evidence="8">CHK178-757</strain>
    </source>
</reference>
<comment type="similarity">
    <text evidence="1 6">Belongs to the glycosyl hydrolase 43 family.</text>
</comment>
<sequence>MIQNPILPGFHPDPSICRVGDDFYLVTSSFSFFPGVPIFHSRDLVHWEQLGYVLDRKEQLPCGYEMLSGGIFAPTIRYNNGTYYMITTNMSMGCKNFIVTAKDPKGPWSDMHVIEGADGIDPSLFFDDDGKAYYTGTTRVDEADGSCQAIWGSQIDLDEMKLVGERRILWKGALAHAYAPEGPHIYKKDGWYYLMIAEGGTEHMHSVTISRCDTVLGAYEGYLGNPILTHRHLGKMYPICNVGHADLVELPDGSWYMVMLASRLMDGYHKILGRETFIAPVTWEDGWPVVCPGEGKVSWTCPQPECLAPWQPETGLPLETREDFDGGRLGLEWNEIGNPGDEPFYKIEDSCLKLKLLKNELVPWELDGLSANVFERIPMFGSGGTKVSFLGRRQQHMCFEAQAELVFDPEKEECAGMTVLQNDANQLRLEIRRGEEGQLKASAISTKTVVREGKQYFEETVLGSVSAACHGPVKLRMDGTYTKYSFYVSVKSGEWLSVALDADGSFMGSETSGGFIGAYIGLYAYCDTQDKDKYAAFDSFSYTDKSEVFV</sequence>